<dbReference type="SUPFAM" id="SSF53098">
    <property type="entry name" value="Ribonuclease H-like"/>
    <property type="match status" value="1"/>
</dbReference>
<accession>A0A0B2SDS1</accession>
<sequence>EAMNRVVEQYLRAFVHQKPSSWGCFLMWAEWSYNTSTLSATGMSPYKITFGKKPPCFPQYLEGASKVEAVDEWLTQHDIMITSLVKKLSKAQQHMKEIADRQRRDVNYKEGDQVLVKLRPRRQTSISGGVHSKLAKRFYGPF</sequence>
<feature type="non-terminal residue" evidence="1">
    <location>
        <position position="142"/>
    </location>
</feature>
<reference evidence="1" key="1">
    <citation type="submission" date="2014-07" db="EMBL/GenBank/DDBJ databases">
        <title>Identification of a novel salt tolerance gene in wild soybean by whole-genome sequencing.</title>
        <authorList>
            <person name="Lam H.-M."/>
            <person name="Qi X."/>
            <person name="Li M.-W."/>
            <person name="Liu X."/>
            <person name="Xie M."/>
            <person name="Ni M."/>
            <person name="Xu X."/>
        </authorList>
    </citation>
    <scope>NUCLEOTIDE SEQUENCE [LARGE SCALE GENOMIC DNA]</scope>
    <source>
        <tissue evidence="1">Root</tissue>
    </source>
</reference>
<dbReference type="GO" id="GO:0003676">
    <property type="term" value="F:nucleic acid binding"/>
    <property type="evidence" value="ECO:0007669"/>
    <property type="project" value="InterPro"/>
</dbReference>
<dbReference type="Proteomes" id="UP000053555">
    <property type="component" value="Unassembled WGS sequence"/>
</dbReference>
<protein>
    <submittedName>
        <fullName evidence="1">Retrotransposable element Tf2 155 kDa protein type 3</fullName>
    </submittedName>
</protein>
<dbReference type="EMBL" id="KN644497">
    <property type="protein sequence ID" value="KHN42439.1"/>
    <property type="molecule type" value="Genomic_DNA"/>
</dbReference>
<dbReference type="InterPro" id="IPR036397">
    <property type="entry name" value="RNaseH_sf"/>
</dbReference>
<organism evidence="1">
    <name type="scientific">Glycine soja</name>
    <name type="common">Wild soybean</name>
    <dbReference type="NCBI Taxonomy" id="3848"/>
    <lineage>
        <taxon>Eukaryota</taxon>
        <taxon>Viridiplantae</taxon>
        <taxon>Streptophyta</taxon>
        <taxon>Embryophyta</taxon>
        <taxon>Tracheophyta</taxon>
        <taxon>Spermatophyta</taxon>
        <taxon>Magnoliopsida</taxon>
        <taxon>eudicotyledons</taxon>
        <taxon>Gunneridae</taxon>
        <taxon>Pentapetalae</taxon>
        <taxon>rosids</taxon>
        <taxon>fabids</taxon>
        <taxon>Fabales</taxon>
        <taxon>Fabaceae</taxon>
        <taxon>Papilionoideae</taxon>
        <taxon>50 kb inversion clade</taxon>
        <taxon>NPAAA clade</taxon>
        <taxon>indigoferoid/millettioid clade</taxon>
        <taxon>Phaseoleae</taxon>
        <taxon>Glycine</taxon>
        <taxon>Glycine subgen. Soja</taxon>
    </lineage>
</organism>
<name>A0A0B2SDS1_GLYSO</name>
<dbReference type="Gene3D" id="3.30.420.10">
    <property type="entry name" value="Ribonuclease H-like superfamily/Ribonuclease H"/>
    <property type="match status" value="1"/>
</dbReference>
<proteinExistence type="predicted"/>
<dbReference type="InterPro" id="IPR012337">
    <property type="entry name" value="RNaseH-like_sf"/>
</dbReference>
<evidence type="ECO:0000313" key="1">
    <source>
        <dbReference type="EMBL" id="KHN42439.1"/>
    </source>
</evidence>
<dbReference type="PANTHER" id="PTHR45835:SF99">
    <property type="entry name" value="CHROMO DOMAIN-CONTAINING PROTEIN-RELATED"/>
    <property type="match status" value="1"/>
</dbReference>
<gene>
    <name evidence="1" type="ORF">glysoja_033907</name>
</gene>
<feature type="non-terminal residue" evidence="1">
    <location>
        <position position="1"/>
    </location>
</feature>
<dbReference type="PANTHER" id="PTHR45835">
    <property type="entry name" value="YALI0A06105P"/>
    <property type="match status" value="1"/>
</dbReference>
<dbReference type="AlphaFoldDB" id="A0A0B2SDS1"/>